<protein>
    <submittedName>
        <fullName evidence="3">Phospholipase/Carboxylesterase-domain-containing protein</fullName>
    </submittedName>
</protein>
<dbReference type="InterPro" id="IPR029058">
    <property type="entry name" value="AB_hydrolase_fold"/>
</dbReference>
<reference evidence="3" key="1">
    <citation type="journal article" date="2021" name="IMA Fungus">
        <title>Genomic characterization of three marine fungi, including Emericellopsis atlantica sp. nov. with signatures of a generalist lifestyle and marine biomass degradation.</title>
        <authorList>
            <person name="Hagestad O.C."/>
            <person name="Hou L."/>
            <person name="Andersen J.H."/>
            <person name="Hansen E.H."/>
            <person name="Altermark B."/>
            <person name="Li C."/>
            <person name="Kuhnert E."/>
            <person name="Cox R.J."/>
            <person name="Crous P.W."/>
            <person name="Spatafora J.W."/>
            <person name="Lail K."/>
            <person name="Amirebrahimi M."/>
            <person name="Lipzen A."/>
            <person name="Pangilinan J."/>
            <person name="Andreopoulos W."/>
            <person name="Hayes R.D."/>
            <person name="Ng V."/>
            <person name="Grigoriev I.V."/>
            <person name="Jackson S.A."/>
            <person name="Sutton T.D.S."/>
            <person name="Dobson A.D.W."/>
            <person name="Rama T."/>
        </authorList>
    </citation>
    <scope>NUCLEOTIDE SEQUENCE</scope>
    <source>
        <strain evidence="3">TRa3180A</strain>
    </source>
</reference>
<keyword evidence="4" id="KW-1185">Reference proteome</keyword>
<evidence type="ECO:0000259" key="2">
    <source>
        <dbReference type="Pfam" id="PF02230"/>
    </source>
</evidence>
<dbReference type="OrthoDB" id="437457at2759"/>
<name>A0A9P8CFP2_9HELO</name>
<dbReference type="Pfam" id="PF02230">
    <property type="entry name" value="Abhydrolase_2"/>
    <property type="match status" value="1"/>
</dbReference>
<dbReference type="PANTHER" id="PTHR10655">
    <property type="entry name" value="LYSOPHOSPHOLIPASE-RELATED"/>
    <property type="match status" value="1"/>
</dbReference>
<dbReference type="SUPFAM" id="SSF53474">
    <property type="entry name" value="alpha/beta-Hydrolases"/>
    <property type="match status" value="1"/>
</dbReference>
<dbReference type="PANTHER" id="PTHR10655:SF67">
    <property type="entry name" value="PHOSPHOLIPASE_CARBOXYLESTERASE SUPERFAMILY (AFU_ORTHOLOGUE AFUA_5G09340)"/>
    <property type="match status" value="1"/>
</dbReference>
<dbReference type="Gene3D" id="3.40.50.1820">
    <property type="entry name" value="alpha/beta hydrolase"/>
    <property type="match status" value="1"/>
</dbReference>
<dbReference type="AlphaFoldDB" id="A0A9P8CFP2"/>
<gene>
    <name evidence="3" type="ORF">BJ878DRAFT_420306</name>
</gene>
<comment type="caution">
    <text evidence="3">The sequence shown here is derived from an EMBL/GenBank/DDBJ whole genome shotgun (WGS) entry which is preliminary data.</text>
</comment>
<dbReference type="InterPro" id="IPR003140">
    <property type="entry name" value="PLipase/COase/thioEstase"/>
</dbReference>
<organism evidence="3 4">
    <name type="scientific">Calycina marina</name>
    <dbReference type="NCBI Taxonomy" id="1763456"/>
    <lineage>
        <taxon>Eukaryota</taxon>
        <taxon>Fungi</taxon>
        <taxon>Dikarya</taxon>
        <taxon>Ascomycota</taxon>
        <taxon>Pezizomycotina</taxon>
        <taxon>Leotiomycetes</taxon>
        <taxon>Helotiales</taxon>
        <taxon>Pezizellaceae</taxon>
        <taxon>Calycina</taxon>
    </lineage>
</organism>
<feature type="domain" description="Phospholipase/carboxylesterase/thioesterase" evidence="2">
    <location>
        <begin position="18"/>
        <end position="203"/>
    </location>
</feature>
<dbReference type="GO" id="GO:0008474">
    <property type="term" value="F:palmitoyl-(protein) hydrolase activity"/>
    <property type="evidence" value="ECO:0007669"/>
    <property type="project" value="TreeGrafter"/>
</dbReference>
<dbReference type="GO" id="GO:0005737">
    <property type="term" value="C:cytoplasm"/>
    <property type="evidence" value="ECO:0007669"/>
    <property type="project" value="TreeGrafter"/>
</dbReference>
<sequence length="246" mass="26083">MSVQPLQASDLPGLTLDVVPSPKGSNVNVLILLHGLGDSHESFTKFGRNINLAETTCISVRGFTPVPAVILGSDAPSFHWTSDIAVDERTGDIDIDGDFSASISRLSTLIIDPLMSKLKVPARNIFFFGFGQGGMLALSLLSVHAYSVIEFGGVISIGAAAPSSNITTTAKKRATPILVCGGKKSKVVTNSALQSLKQKFKDVEYEGWAKPGDGMPASRGEIIPIFKFLGRRLRSRAGVVEGAVEI</sequence>
<dbReference type="EMBL" id="MU253874">
    <property type="protein sequence ID" value="KAG9244935.1"/>
    <property type="molecule type" value="Genomic_DNA"/>
</dbReference>
<dbReference type="Proteomes" id="UP000887226">
    <property type="component" value="Unassembled WGS sequence"/>
</dbReference>
<accession>A0A9P8CFP2</accession>
<dbReference type="InterPro" id="IPR050565">
    <property type="entry name" value="LYPA1-2/EST-like"/>
</dbReference>
<proteinExistence type="inferred from homology"/>
<evidence type="ECO:0000256" key="1">
    <source>
        <dbReference type="ARBA" id="ARBA00006499"/>
    </source>
</evidence>
<dbReference type="GO" id="GO:0052689">
    <property type="term" value="F:carboxylic ester hydrolase activity"/>
    <property type="evidence" value="ECO:0007669"/>
    <property type="project" value="TreeGrafter"/>
</dbReference>
<evidence type="ECO:0000313" key="4">
    <source>
        <dbReference type="Proteomes" id="UP000887226"/>
    </source>
</evidence>
<evidence type="ECO:0000313" key="3">
    <source>
        <dbReference type="EMBL" id="KAG9244935.1"/>
    </source>
</evidence>
<comment type="similarity">
    <text evidence="1">Belongs to the AB hydrolase superfamily. AB hydrolase 2 family.</text>
</comment>